<evidence type="ECO:0000256" key="3">
    <source>
        <dbReference type="ARBA" id="ARBA00022786"/>
    </source>
</evidence>
<sequence length="223" mass="24717">MVEKLTKEIFLTYHCFCTRKDIQCLDIILEDSDVVKALTEYVSYAAIEKLVLGAPSRSGFMRKFRADVPSNVSKTAPDFCTVYVISKGKVSTLRNATRPAPNSSPLLDQVRKQNADYAEKQSLHSASVKTAEKSIVKPRTSVDGGTRSPYHGTSRASLMRAFGDFSESDTDISFVSSGRPSTDRNSSLMFDSFIDSTRNSRISTSTDHSLGSMRSAMRWNERG</sequence>
<comment type="catalytic activity">
    <reaction evidence="1">
        <text>S-ubiquitinyl-[E2 ubiquitin-conjugating enzyme]-L-cysteine + [acceptor protein]-L-lysine = [E2 ubiquitin-conjugating enzyme]-L-cysteine + N(6)-ubiquitinyl-[acceptor protein]-L-lysine.</text>
        <dbReference type="EC" id="2.3.2.27"/>
    </reaction>
</comment>
<proteinExistence type="predicted"/>
<dbReference type="STRING" id="93759.A0A1R3FVR1"/>
<evidence type="ECO:0000256" key="2">
    <source>
        <dbReference type="ARBA" id="ARBA00012483"/>
    </source>
</evidence>
<keyword evidence="3" id="KW-0833">Ubl conjugation pathway</keyword>
<dbReference type="Proteomes" id="UP000187203">
    <property type="component" value="Unassembled WGS sequence"/>
</dbReference>
<evidence type="ECO:0000256" key="4">
    <source>
        <dbReference type="SAM" id="MobiDB-lite"/>
    </source>
</evidence>
<gene>
    <name evidence="5" type="ORF">COLO4_38279</name>
</gene>
<feature type="compositionally biased region" description="Polar residues" evidence="4">
    <location>
        <begin position="200"/>
        <end position="209"/>
    </location>
</feature>
<evidence type="ECO:0000313" key="5">
    <source>
        <dbReference type="EMBL" id="OMO49948.1"/>
    </source>
</evidence>
<dbReference type="EMBL" id="AWUE01024730">
    <property type="protein sequence ID" value="OMO49948.1"/>
    <property type="molecule type" value="Genomic_DNA"/>
</dbReference>
<dbReference type="PANTHER" id="PTHR45647:SF76">
    <property type="entry name" value="PROTEIN KINASE DOMAIN-CONTAINING PROTEIN"/>
    <property type="match status" value="1"/>
</dbReference>
<dbReference type="InterPro" id="IPR051348">
    <property type="entry name" value="U-box_ubiquitin_ligases"/>
</dbReference>
<accession>A0A1R3FVR1</accession>
<dbReference type="GO" id="GO:0061630">
    <property type="term" value="F:ubiquitin protein ligase activity"/>
    <property type="evidence" value="ECO:0007669"/>
    <property type="project" value="UniProtKB-EC"/>
</dbReference>
<dbReference type="PANTHER" id="PTHR45647">
    <property type="entry name" value="OS02G0152300 PROTEIN"/>
    <property type="match status" value="1"/>
</dbReference>
<keyword evidence="6" id="KW-1185">Reference proteome</keyword>
<dbReference type="OrthoDB" id="786795at2759"/>
<feature type="region of interest" description="Disordered" evidence="4">
    <location>
        <begin position="200"/>
        <end position="223"/>
    </location>
</feature>
<name>A0A1R3FVR1_9ROSI</name>
<protein>
    <recommendedName>
        <fullName evidence="2">RING-type E3 ubiquitin transferase</fullName>
        <ecNumber evidence="2">2.3.2.27</ecNumber>
    </recommendedName>
</protein>
<evidence type="ECO:0000313" key="6">
    <source>
        <dbReference type="Proteomes" id="UP000187203"/>
    </source>
</evidence>
<comment type="caution">
    <text evidence="5">The sequence shown here is derived from an EMBL/GenBank/DDBJ whole genome shotgun (WGS) entry which is preliminary data.</text>
</comment>
<evidence type="ECO:0000256" key="1">
    <source>
        <dbReference type="ARBA" id="ARBA00000900"/>
    </source>
</evidence>
<reference evidence="6" key="1">
    <citation type="submission" date="2013-09" db="EMBL/GenBank/DDBJ databases">
        <title>Corchorus olitorius genome sequencing.</title>
        <authorList>
            <person name="Alam M."/>
            <person name="Haque M.S."/>
            <person name="Islam M.S."/>
            <person name="Emdad E.M."/>
            <person name="Islam M.M."/>
            <person name="Ahmed B."/>
            <person name="Halim A."/>
            <person name="Hossen Q.M.M."/>
            <person name="Hossain M.Z."/>
            <person name="Ahmed R."/>
            <person name="Khan M.M."/>
            <person name="Islam R."/>
            <person name="Rashid M.M."/>
            <person name="Khan S.A."/>
            <person name="Rahman M.S."/>
            <person name="Alam M."/>
            <person name="Yahiya A.S."/>
            <person name="Khan M.S."/>
            <person name="Azam M.S."/>
            <person name="Haque T."/>
            <person name="Lashkar M.Z.H."/>
            <person name="Akhand A.I."/>
            <person name="Morshed G."/>
            <person name="Roy S."/>
            <person name="Uddin K.S."/>
            <person name="Rabeya T."/>
            <person name="Hossain A.S."/>
            <person name="Chowdhury A."/>
            <person name="Snigdha A.R."/>
            <person name="Mortoza M.S."/>
            <person name="Matin S.A."/>
            <person name="Hoque S.M.E."/>
            <person name="Islam M.K."/>
            <person name="Roy D.K."/>
            <person name="Haider R."/>
            <person name="Moosa M.M."/>
            <person name="Elias S.M."/>
            <person name="Hasan A.M."/>
            <person name="Jahan S."/>
            <person name="Shafiuddin M."/>
            <person name="Mahmood N."/>
            <person name="Shommy N.S."/>
        </authorList>
    </citation>
    <scope>NUCLEOTIDE SEQUENCE [LARGE SCALE GENOMIC DNA]</scope>
    <source>
        <strain evidence="6">cv. O-4</strain>
    </source>
</reference>
<dbReference type="EC" id="2.3.2.27" evidence="2"/>
<organism evidence="5 6">
    <name type="scientific">Corchorus olitorius</name>
    <dbReference type="NCBI Taxonomy" id="93759"/>
    <lineage>
        <taxon>Eukaryota</taxon>
        <taxon>Viridiplantae</taxon>
        <taxon>Streptophyta</taxon>
        <taxon>Embryophyta</taxon>
        <taxon>Tracheophyta</taxon>
        <taxon>Spermatophyta</taxon>
        <taxon>Magnoliopsida</taxon>
        <taxon>eudicotyledons</taxon>
        <taxon>Gunneridae</taxon>
        <taxon>Pentapetalae</taxon>
        <taxon>rosids</taxon>
        <taxon>malvids</taxon>
        <taxon>Malvales</taxon>
        <taxon>Malvaceae</taxon>
        <taxon>Grewioideae</taxon>
        <taxon>Apeibeae</taxon>
        <taxon>Corchorus</taxon>
    </lineage>
</organism>
<dbReference type="AlphaFoldDB" id="A0A1R3FVR1"/>